<comment type="caution">
    <text evidence="1">The sequence shown here is derived from an EMBL/GenBank/DDBJ whole genome shotgun (WGS) entry which is preliminary data.</text>
</comment>
<evidence type="ECO:0000313" key="1">
    <source>
        <dbReference type="EMBL" id="MBI5130393.1"/>
    </source>
</evidence>
<reference evidence="1" key="1">
    <citation type="submission" date="2020-07" db="EMBL/GenBank/DDBJ databases">
        <title>Huge and variable diversity of episymbiotic CPR bacteria and DPANN archaea in groundwater ecosystems.</title>
        <authorList>
            <person name="He C.Y."/>
            <person name="Keren R."/>
            <person name="Whittaker M."/>
            <person name="Farag I.F."/>
            <person name="Doudna J."/>
            <person name="Cate J.H.D."/>
            <person name="Banfield J.F."/>
        </authorList>
    </citation>
    <scope>NUCLEOTIDE SEQUENCE</scope>
    <source>
        <strain evidence="1">NC_groundwater_1818_Pr3_B-0.1um_66_35</strain>
    </source>
</reference>
<proteinExistence type="predicted"/>
<organism evidence="1 2">
    <name type="scientific">Rhodopseudomonas palustris</name>
    <dbReference type="NCBI Taxonomy" id="1076"/>
    <lineage>
        <taxon>Bacteria</taxon>
        <taxon>Pseudomonadati</taxon>
        <taxon>Pseudomonadota</taxon>
        <taxon>Alphaproteobacteria</taxon>
        <taxon>Hyphomicrobiales</taxon>
        <taxon>Nitrobacteraceae</taxon>
        <taxon>Rhodopseudomonas</taxon>
    </lineage>
</organism>
<evidence type="ECO:0000313" key="2">
    <source>
        <dbReference type="Proteomes" id="UP000782519"/>
    </source>
</evidence>
<dbReference type="EMBL" id="JACRJB010000037">
    <property type="protein sequence ID" value="MBI5130393.1"/>
    <property type="molecule type" value="Genomic_DNA"/>
</dbReference>
<accession>A0A933RXT6</accession>
<protein>
    <submittedName>
        <fullName evidence="1">Uncharacterized protein</fullName>
    </submittedName>
</protein>
<gene>
    <name evidence="1" type="ORF">HZA66_13200</name>
</gene>
<dbReference type="AlphaFoldDB" id="A0A933RXT6"/>
<name>A0A933RXT6_RHOPL</name>
<dbReference type="Proteomes" id="UP000782519">
    <property type="component" value="Unassembled WGS sequence"/>
</dbReference>
<sequence length="122" mass="12970">MKQSCRIAPPNSMFFIEDAAGGALPQIDGRTPRIWASQRSIIVGCLSFMDGETELTASNSAEDVACSVPTFSGDMATPSGSIEVSTSEREVLLRIAVAGAVTPVRIWTNHPSEPDQILAEFG</sequence>